<dbReference type="GO" id="GO:0000976">
    <property type="term" value="F:transcription cis-regulatory region binding"/>
    <property type="evidence" value="ECO:0007669"/>
    <property type="project" value="TreeGrafter"/>
</dbReference>
<reference evidence="7" key="1">
    <citation type="submission" date="2016-10" db="EMBL/GenBank/DDBJ databases">
        <authorList>
            <person name="Varghese N."/>
            <person name="Submissions S."/>
        </authorList>
    </citation>
    <scope>NUCLEOTIDE SEQUENCE [LARGE SCALE GENOMIC DNA]</scope>
    <source>
        <strain evidence="7">DSM 9751</strain>
    </source>
</reference>
<keyword evidence="1" id="KW-0805">Transcription regulation</keyword>
<dbReference type="EMBL" id="FNTJ01000003">
    <property type="protein sequence ID" value="SED29235.1"/>
    <property type="molecule type" value="Genomic_DNA"/>
</dbReference>
<dbReference type="Gene3D" id="1.10.357.10">
    <property type="entry name" value="Tetracycline Repressor, domain 2"/>
    <property type="match status" value="1"/>
</dbReference>
<keyword evidence="2 4" id="KW-0238">DNA-binding</keyword>
<evidence type="ECO:0000313" key="7">
    <source>
        <dbReference type="Proteomes" id="UP000198982"/>
    </source>
</evidence>
<sequence>MQNANSHITIDGGVSLQEAISGIRGPRPAHTATACEILDAAVALVEEVGAENFSAHKVAERSGLKLASVQYYFPTRAALVRAMIEYWIDDYHDRLITKLTGQSADPAAAMRDYLDFLMVESLALRGRAFWNYVWSLADLDADVSAALTQFMTLYRSLFALLIRRVNSALSEREALRLAAALSSMIDGIGSVVGEGRPAAADLVGIEAMVKSLAFRIAVEVPR</sequence>
<dbReference type="InterPro" id="IPR001647">
    <property type="entry name" value="HTH_TetR"/>
</dbReference>
<dbReference type="RefSeq" id="WP_092320675.1">
    <property type="nucleotide sequence ID" value="NZ_FNTJ01000003.1"/>
</dbReference>
<keyword evidence="7" id="KW-1185">Reference proteome</keyword>
<dbReference type="GO" id="GO:0003700">
    <property type="term" value="F:DNA-binding transcription factor activity"/>
    <property type="evidence" value="ECO:0007669"/>
    <property type="project" value="TreeGrafter"/>
</dbReference>
<evidence type="ECO:0000256" key="3">
    <source>
        <dbReference type="ARBA" id="ARBA00023163"/>
    </source>
</evidence>
<evidence type="ECO:0000256" key="1">
    <source>
        <dbReference type="ARBA" id="ARBA00023015"/>
    </source>
</evidence>
<keyword evidence="3" id="KW-0804">Transcription</keyword>
<dbReference type="Proteomes" id="UP000198982">
    <property type="component" value="Unassembled WGS sequence"/>
</dbReference>
<evidence type="ECO:0000259" key="5">
    <source>
        <dbReference type="PROSITE" id="PS50977"/>
    </source>
</evidence>
<evidence type="ECO:0000256" key="4">
    <source>
        <dbReference type="PROSITE-ProRule" id="PRU00335"/>
    </source>
</evidence>
<dbReference type="InterPro" id="IPR050109">
    <property type="entry name" value="HTH-type_TetR-like_transc_reg"/>
</dbReference>
<dbReference type="PROSITE" id="PS50977">
    <property type="entry name" value="HTH_TETR_2"/>
    <property type="match status" value="1"/>
</dbReference>
<gene>
    <name evidence="6" type="ORF">SAMN05216178_6646</name>
</gene>
<feature type="domain" description="HTH tetR-type" evidence="5">
    <location>
        <begin position="31"/>
        <end position="91"/>
    </location>
</feature>
<protein>
    <submittedName>
        <fullName evidence="6">Transcriptional regulator, TetR family</fullName>
    </submittedName>
</protein>
<accession>A0A1H4ZHE0</accession>
<evidence type="ECO:0000256" key="2">
    <source>
        <dbReference type="ARBA" id="ARBA00023125"/>
    </source>
</evidence>
<name>A0A1H4ZHE0_9PSED</name>
<dbReference type="PANTHER" id="PTHR30055:SF234">
    <property type="entry name" value="HTH-TYPE TRANSCRIPTIONAL REGULATOR BETI"/>
    <property type="match status" value="1"/>
</dbReference>
<organism evidence="6 7">
    <name type="scientific">Pseudomonas saponiphila</name>
    <dbReference type="NCBI Taxonomy" id="556534"/>
    <lineage>
        <taxon>Bacteria</taxon>
        <taxon>Pseudomonadati</taxon>
        <taxon>Pseudomonadota</taxon>
        <taxon>Gammaproteobacteria</taxon>
        <taxon>Pseudomonadales</taxon>
        <taxon>Pseudomonadaceae</taxon>
        <taxon>Pseudomonas</taxon>
    </lineage>
</organism>
<proteinExistence type="predicted"/>
<dbReference type="AlphaFoldDB" id="A0A1H4ZHE0"/>
<dbReference type="Pfam" id="PF00440">
    <property type="entry name" value="TetR_N"/>
    <property type="match status" value="1"/>
</dbReference>
<evidence type="ECO:0000313" key="6">
    <source>
        <dbReference type="EMBL" id="SED29235.1"/>
    </source>
</evidence>
<dbReference type="PRINTS" id="PR00455">
    <property type="entry name" value="HTHTETR"/>
</dbReference>
<dbReference type="PANTHER" id="PTHR30055">
    <property type="entry name" value="HTH-TYPE TRANSCRIPTIONAL REGULATOR RUTR"/>
    <property type="match status" value="1"/>
</dbReference>
<dbReference type="SUPFAM" id="SSF46689">
    <property type="entry name" value="Homeodomain-like"/>
    <property type="match status" value="1"/>
</dbReference>
<feature type="DNA-binding region" description="H-T-H motif" evidence="4">
    <location>
        <begin position="54"/>
        <end position="73"/>
    </location>
</feature>
<dbReference type="InterPro" id="IPR009057">
    <property type="entry name" value="Homeodomain-like_sf"/>
</dbReference>